<name>F1Z5U9_9SPHN</name>
<reference evidence="2 3" key="1">
    <citation type="journal article" date="2012" name="J. Bacteriol.">
        <title>Draft Genome Sequence of Novosphingobium nitrogenifigens Y88T.</title>
        <authorList>
            <person name="Strabala T.J."/>
            <person name="Macdonald L."/>
            <person name="Liu V."/>
            <person name="Smit A.M."/>
        </authorList>
    </citation>
    <scope>NUCLEOTIDE SEQUENCE [LARGE SCALE GENOMIC DNA]</scope>
    <source>
        <strain evidence="2 3">DSM 19370</strain>
    </source>
</reference>
<comment type="caution">
    <text evidence="2">The sequence shown here is derived from an EMBL/GenBank/DDBJ whole genome shotgun (WGS) entry which is preliminary data.</text>
</comment>
<evidence type="ECO:0000256" key="1">
    <source>
        <dbReference type="SAM" id="MobiDB-lite"/>
    </source>
</evidence>
<feature type="compositionally biased region" description="Low complexity" evidence="1">
    <location>
        <begin position="70"/>
        <end position="101"/>
    </location>
</feature>
<dbReference type="Proteomes" id="UP000004728">
    <property type="component" value="Unassembled WGS sequence"/>
</dbReference>
<feature type="region of interest" description="Disordered" evidence="1">
    <location>
        <begin position="47"/>
        <end position="132"/>
    </location>
</feature>
<sequence length="132" mass="12953">MILPVLCTLALLGLAGCHKASQQPVGKAAGGEVLPGTISDAMIDVDRTQARPLLEPAHATGASAEDILGEDASTPAADSASAPDVAPTATATPHAEATAAPKKAEPEKAATKPTAAKAKSSSHPASAKAADD</sequence>
<keyword evidence="3" id="KW-1185">Reference proteome</keyword>
<proteinExistence type="predicted"/>
<accession>F1Z5U9</accession>
<organism evidence="2 3">
    <name type="scientific">Novosphingobium nitrogenifigens DSM 19370</name>
    <dbReference type="NCBI Taxonomy" id="983920"/>
    <lineage>
        <taxon>Bacteria</taxon>
        <taxon>Pseudomonadati</taxon>
        <taxon>Pseudomonadota</taxon>
        <taxon>Alphaproteobacteria</taxon>
        <taxon>Sphingomonadales</taxon>
        <taxon>Sphingomonadaceae</taxon>
        <taxon>Novosphingobium</taxon>
    </lineage>
</organism>
<evidence type="ECO:0000313" key="2">
    <source>
        <dbReference type="EMBL" id="EGD60209.1"/>
    </source>
</evidence>
<evidence type="ECO:0000313" key="3">
    <source>
        <dbReference type="Proteomes" id="UP000004728"/>
    </source>
</evidence>
<dbReference type="AlphaFoldDB" id="F1Z5U9"/>
<dbReference type="EMBL" id="AEWJ01000023">
    <property type="protein sequence ID" value="EGD60209.1"/>
    <property type="molecule type" value="Genomic_DNA"/>
</dbReference>
<gene>
    <name evidence="2" type="ORF">Y88_2083</name>
</gene>
<feature type="compositionally biased region" description="Low complexity" evidence="1">
    <location>
        <begin position="111"/>
        <end position="132"/>
    </location>
</feature>
<dbReference type="InParanoid" id="F1Z5U9"/>
<dbReference type="HOGENOM" id="CLU_1914894_0_0_5"/>
<protein>
    <submittedName>
        <fullName evidence="2">Uncharacterized protein</fullName>
    </submittedName>
</protein>